<dbReference type="AlphaFoldDB" id="A0A1W1VD24"/>
<dbReference type="EMBL" id="FWWU01000009">
    <property type="protein sequence ID" value="SMB91123.1"/>
    <property type="molecule type" value="Genomic_DNA"/>
</dbReference>
<evidence type="ECO:0000313" key="2">
    <source>
        <dbReference type="Proteomes" id="UP000192582"/>
    </source>
</evidence>
<organism evidence="1 2">
    <name type="scientific">Deinococcus hopiensis KR-140</name>
    <dbReference type="NCBI Taxonomy" id="695939"/>
    <lineage>
        <taxon>Bacteria</taxon>
        <taxon>Thermotogati</taxon>
        <taxon>Deinococcota</taxon>
        <taxon>Deinococci</taxon>
        <taxon>Deinococcales</taxon>
        <taxon>Deinococcaceae</taxon>
        <taxon>Deinococcus</taxon>
    </lineage>
</organism>
<sequence>MVMHRRPTRGPYYTLAGRRLSVLLFKELEARRLISPATSGREKTTYILSAAGEQLLAEQGRTEGLQLP</sequence>
<gene>
    <name evidence="1" type="ORF">SAMN00790413_00995</name>
</gene>
<reference evidence="1 2" key="1">
    <citation type="submission" date="2017-04" db="EMBL/GenBank/DDBJ databases">
        <authorList>
            <person name="Afonso C.L."/>
            <person name="Miller P.J."/>
            <person name="Scott M.A."/>
            <person name="Spackman E."/>
            <person name="Goraichik I."/>
            <person name="Dimitrov K.M."/>
            <person name="Suarez D.L."/>
            <person name="Swayne D.E."/>
        </authorList>
    </citation>
    <scope>NUCLEOTIDE SEQUENCE [LARGE SCALE GENOMIC DNA]</scope>
    <source>
        <strain evidence="1 2">KR-140</strain>
    </source>
</reference>
<dbReference type="Proteomes" id="UP000192582">
    <property type="component" value="Unassembled WGS sequence"/>
</dbReference>
<name>A0A1W1VD24_9DEIO</name>
<proteinExistence type="predicted"/>
<protein>
    <submittedName>
        <fullName evidence="1">Uncharacterized protein</fullName>
    </submittedName>
</protein>
<dbReference type="RefSeq" id="WP_245808367.1">
    <property type="nucleotide sequence ID" value="NZ_FWWU01000009.1"/>
</dbReference>
<evidence type="ECO:0000313" key="1">
    <source>
        <dbReference type="EMBL" id="SMB91123.1"/>
    </source>
</evidence>
<keyword evidence="2" id="KW-1185">Reference proteome</keyword>
<accession>A0A1W1VD24</accession>